<dbReference type="PROSITE" id="PS50887">
    <property type="entry name" value="GGDEF"/>
    <property type="match status" value="1"/>
</dbReference>
<keyword evidence="3" id="KW-0812">Transmembrane</keyword>
<keyword evidence="3" id="KW-1133">Transmembrane helix</keyword>
<dbReference type="InterPro" id="IPR011990">
    <property type="entry name" value="TPR-like_helical_dom_sf"/>
</dbReference>
<name>A0ABN1EAR5_9GAMM</name>
<dbReference type="InterPro" id="IPR019734">
    <property type="entry name" value="TPR_rpt"/>
</dbReference>
<evidence type="ECO:0000256" key="2">
    <source>
        <dbReference type="ARBA" id="ARBA00034247"/>
    </source>
</evidence>
<dbReference type="Pfam" id="PF13176">
    <property type="entry name" value="TPR_7"/>
    <property type="match status" value="1"/>
</dbReference>
<dbReference type="EMBL" id="BAAAEO010000005">
    <property type="protein sequence ID" value="GAA0562130.1"/>
    <property type="molecule type" value="Genomic_DNA"/>
</dbReference>
<dbReference type="Gene3D" id="1.25.40.10">
    <property type="entry name" value="Tetratricopeptide repeat domain"/>
    <property type="match status" value="3"/>
</dbReference>
<gene>
    <name evidence="6" type="ORF">GCM10009098_32830</name>
</gene>
<dbReference type="Gene3D" id="3.30.70.270">
    <property type="match status" value="1"/>
</dbReference>
<dbReference type="Pfam" id="PF13424">
    <property type="entry name" value="TPR_12"/>
    <property type="match status" value="1"/>
</dbReference>
<organism evidence="6 7">
    <name type="scientific">Rheinheimera aquimaris</name>
    <dbReference type="NCBI Taxonomy" id="412437"/>
    <lineage>
        <taxon>Bacteria</taxon>
        <taxon>Pseudomonadati</taxon>
        <taxon>Pseudomonadota</taxon>
        <taxon>Gammaproteobacteria</taxon>
        <taxon>Chromatiales</taxon>
        <taxon>Chromatiaceae</taxon>
        <taxon>Rheinheimera</taxon>
    </lineage>
</organism>
<dbReference type="CDD" id="cd01949">
    <property type="entry name" value="GGDEF"/>
    <property type="match status" value="1"/>
</dbReference>
<dbReference type="EC" id="2.7.7.65" evidence="1"/>
<dbReference type="Pfam" id="PF13181">
    <property type="entry name" value="TPR_8"/>
    <property type="match status" value="1"/>
</dbReference>
<dbReference type="Proteomes" id="UP001501169">
    <property type="component" value="Unassembled WGS sequence"/>
</dbReference>
<dbReference type="NCBIfam" id="TIGR00254">
    <property type="entry name" value="GGDEF"/>
    <property type="match status" value="1"/>
</dbReference>
<feature type="domain" description="GGDEF" evidence="5">
    <location>
        <begin position="580"/>
        <end position="719"/>
    </location>
</feature>
<evidence type="ECO:0000259" key="5">
    <source>
        <dbReference type="PROSITE" id="PS50887"/>
    </source>
</evidence>
<dbReference type="PANTHER" id="PTHR45138:SF9">
    <property type="entry name" value="DIGUANYLATE CYCLASE DGCM-RELATED"/>
    <property type="match status" value="1"/>
</dbReference>
<dbReference type="InterPro" id="IPR043128">
    <property type="entry name" value="Rev_trsase/Diguanyl_cyclase"/>
</dbReference>
<evidence type="ECO:0000313" key="7">
    <source>
        <dbReference type="Proteomes" id="UP001501169"/>
    </source>
</evidence>
<proteinExistence type="predicted"/>
<dbReference type="SMART" id="SM00267">
    <property type="entry name" value="GGDEF"/>
    <property type="match status" value="1"/>
</dbReference>
<dbReference type="SUPFAM" id="SSF48452">
    <property type="entry name" value="TPR-like"/>
    <property type="match status" value="3"/>
</dbReference>
<dbReference type="InterPro" id="IPR029787">
    <property type="entry name" value="Nucleotide_cyclase"/>
</dbReference>
<dbReference type="Pfam" id="PF00990">
    <property type="entry name" value="GGDEF"/>
    <property type="match status" value="1"/>
</dbReference>
<dbReference type="InterPro" id="IPR050469">
    <property type="entry name" value="Diguanylate_Cyclase"/>
</dbReference>
<feature type="signal peptide" evidence="4">
    <location>
        <begin position="1"/>
        <end position="17"/>
    </location>
</feature>
<comment type="caution">
    <text evidence="6">The sequence shown here is derived from an EMBL/GenBank/DDBJ whole genome shotgun (WGS) entry which is preliminary data.</text>
</comment>
<keyword evidence="4" id="KW-0732">Signal</keyword>
<dbReference type="SMART" id="SM00028">
    <property type="entry name" value="TPR"/>
    <property type="match status" value="8"/>
</dbReference>
<evidence type="ECO:0000256" key="1">
    <source>
        <dbReference type="ARBA" id="ARBA00012528"/>
    </source>
</evidence>
<evidence type="ECO:0000256" key="4">
    <source>
        <dbReference type="SAM" id="SignalP"/>
    </source>
</evidence>
<keyword evidence="3" id="KW-0472">Membrane</keyword>
<dbReference type="RefSeq" id="WP_226767837.1">
    <property type="nucleotide sequence ID" value="NZ_BAAAEO010000005.1"/>
</dbReference>
<protein>
    <recommendedName>
        <fullName evidence="1">diguanylate cyclase</fullName>
        <ecNumber evidence="1">2.7.7.65</ecNumber>
    </recommendedName>
</protein>
<sequence>MRLITLLILCWSLAAYGNTADTRQSLETELNGATPQRQISILQQLVTENFKSDPPYALQHADTLISLFESTGATGQDYLEALQQMATLQVGQGLLDEAKANAEKLAAGAQLLAERNRHIQSLKTQGVIARIQSDYDGALDYFQRAAALARQHDLPDAAVQVEYEIAIIYYFMGKHADAIELLKSIQPKVEQANNQLLAGKVLNILGIVYANQSRFEESLDVMLTALEIQKSLKNKGAQQALLNNIGVTYNRLGKIRQALDIYIESLDLAVELKDVQSEALALINIAAIQQDLGDYEPAQANLSRGMAIARQLNDKNLIAQGLNSSAEYYLVKADFAKAIQLSIQALTLADSSGDKTTAVKPRQNLAKAYLAQGDIANALLYIEQAITIAAELENKSNLSKLYKQLADIYQQDGRYAEALSAHKRYSELNNEVFNNESDKKMAALRARNESLQKDRKIEAMANEQKVQAIQYQNELTLRDQVSAQAEFQRYIFAALITLLLCVLFMIYRRRLQTRLNKQLSQLVKDRTRELAAKHIELERAYTVMETQSLTDQLTKLHNRRFLMQKLPEDLANTPADANEQDFVFLLLDLDNFKQVNDTYGHTAGDLILIQFSDLMKQVFRSSDYTIRWGGEEFLVVMRHMNRANAPAYAERLRRTVEQHNFDIADGSSINMTCSIGFACFPDTQGESPILSWNQVIDVADICLYAAKKSQRNAWIGVEKLAAHTGFQDLISDMSLSVAANQVKIVSSIAADEIVWD</sequence>
<dbReference type="SUPFAM" id="SSF55073">
    <property type="entry name" value="Nucleotide cyclase"/>
    <property type="match status" value="1"/>
</dbReference>
<dbReference type="InterPro" id="IPR000160">
    <property type="entry name" value="GGDEF_dom"/>
</dbReference>
<accession>A0ABN1EAR5</accession>
<evidence type="ECO:0000256" key="3">
    <source>
        <dbReference type="SAM" id="Phobius"/>
    </source>
</evidence>
<feature type="chain" id="PRO_5045114726" description="diguanylate cyclase" evidence="4">
    <location>
        <begin position="18"/>
        <end position="756"/>
    </location>
</feature>
<keyword evidence="7" id="KW-1185">Reference proteome</keyword>
<evidence type="ECO:0000313" key="6">
    <source>
        <dbReference type="EMBL" id="GAA0562130.1"/>
    </source>
</evidence>
<feature type="transmembrane region" description="Helical" evidence="3">
    <location>
        <begin position="490"/>
        <end position="507"/>
    </location>
</feature>
<reference evidence="6 7" key="1">
    <citation type="journal article" date="2019" name="Int. J. Syst. Evol. Microbiol.">
        <title>The Global Catalogue of Microorganisms (GCM) 10K type strain sequencing project: providing services to taxonomists for standard genome sequencing and annotation.</title>
        <authorList>
            <consortium name="The Broad Institute Genomics Platform"/>
            <consortium name="The Broad Institute Genome Sequencing Center for Infectious Disease"/>
            <person name="Wu L."/>
            <person name="Ma J."/>
        </authorList>
    </citation>
    <scope>NUCLEOTIDE SEQUENCE [LARGE SCALE GENOMIC DNA]</scope>
    <source>
        <strain evidence="6 7">JCM 14331</strain>
    </source>
</reference>
<comment type="catalytic activity">
    <reaction evidence="2">
        <text>2 GTP = 3',3'-c-di-GMP + 2 diphosphate</text>
        <dbReference type="Rhea" id="RHEA:24898"/>
        <dbReference type="ChEBI" id="CHEBI:33019"/>
        <dbReference type="ChEBI" id="CHEBI:37565"/>
        <dbReference type="ChEBI" id="CHEBI:58805"/>
        <dbReference type="EC" id="2.7.7.65"/>
    </reaction>
</comment>
<dbReference type="PANTHER" id="PTHR45138">
    <property type="entry name" value="REGULATORY COMPONENTS OF SENSORY TRANSDUCTION SYSTEM"/>
    <property type="match status" value="1"/>
</dbReference>